<dbReference type="OrthoDB" id="6024937at2"/>
<dbReference type="PANTHER" id="PTHR40061:SF1">
    <property type="entry name" value="SPORULATION PROTEIN YLMC-RELATED"/>
    <property type="match status" value="1"/>
</dbReference>
<sequence length="89" mass="9912">MRLGELAGKEIININDGARLGVIGETDLAIDDETGQIESIILPRRGNLLSMFSEKQELIIPWEAIKKVGFEVIIVELDQAIPRYGKHLV</sequence>
<comment type="caution">
    <text evidence="2">The sequence shown here is derived from an EMBL/GenBank/DDBJ whole genome shotgun (WGS) entry which is preliminary data.</text>
</comment>
<accession>A0A9D3AYB1</accession>
<dbReference type="Gene3D" id="2.30.30.240">
    <property type="entry name" value="PRC-barrel domain"/>
    <property type="match status" value="1"/>
</dbReference>
<dbReference type="Proteomes" id="UP000798488">
    <property type="component" value="Unassembled WGS sequence"/>
</dbReference>
<name>A0A9D3AYB1_9FIRM</name>
<dbReference type="EMBL" id="LSRS01000005">
    <property type="protein sequence ID" value="KAF1084583.1"/>
    <property type="molecule type" value="Genomic_DNA"/>
</dbReference>
<keyword evidence="3" id="KW-1185">Reference proteome</keyword>
<dbReference type="PANTHER" id="PTHR40061">
    <property type="entry name" value="SPORULATION PROTEIN YLMC-RELATED"/>
    <property type="match status" value="1"/>
</dbReference>
<dbReference type="RefSeq" id="WP_161822650.1">
    <property type="nucleotide sequence ID" value="NZ_LSRS01000005.1"/>
</dbReference>
<organism evidence="2 3">
    <name type="scientific">Sporotomaculum syntrophicum</name>
    <dbReference type="NCBI Taxonomy" id="182264"/>
    <lineage>
        <taxon>Bacteria</taxon>
        <taxon>Bacillati</taxon>
        <taxon>Bacillota</taxon>
        <taxon>Clostridia</taxon>
        <taxon>Eubacteriales</taxon>
        <taxon>Desulfallaceae</taxon>
        <taxon>Sporotomaculum</taxon>
    </lineage>
</organism>
<evidence type="ECO:0000259" key="1">
    <source>
        <dbReference type="Pfam" id="PF05239"/>
    </source>
</evidence>
<dbReference type="InterPro" id="IPR014238">
    <property type="entry name" value="Spore_YlmC/YmxH"/>
</dbReference>
<dbReference type="Pfam" id="PF05239">
    <property type="entry name" value="PRC"/>
    <property type="match status" value="1"/>
</dbReference>
<protein>
    <submittedName>
        <fullName evidence="2">PRC-barrel domain protein</fullName>
    </submittedName>
</protein>
<dbReference type="InterPro" id="IPR011033">
    <property type="entry name" value="PRC_barrel-like_sf"/>
</dbReference>
<gene>
    <name evidence="2" type="ORF">SPSYN_02361</name>
</gene>
<dbReference type="InterPro" id="IPR027275">
    <property type="entry name" value="PRC-brl_dom"/>
</dbReference>
<evidence type="ECO:0000313" key="2">
    <source>
        <dbReference type="EMBL" id="KAF1084583.1"/>
    </source>
</evidence>
<dbReference type="NCBIfam" id="TIGR02888">
    <property type="entry name" value="spore_YlmC_YmxH"/>
    <property type="match status" value="1"/>
</dbReference>
<dbReference type="SUPFAM" id="SSF50346">
    <property type="entry name" value="PRC-barrel domain"/>
    <property type="match status" value="1"/>
</dbReference>
<reference evidence="2" key="1">
    <citation type="submission" date="2016-02" db="EMBL/GenBank/DDBJ databases">
        <title>Draft Genome Sequence of Sporotomaculum syntrophicum Strain FB, a Syntrophic Benzoate Degrader.</title>
        <authorList>
            <person name="Nobu M.K."/>
            <person name="Narihiro T."/>
            <person name="Qiu Y.-L."/>
            <person name="Ohashi A."/>
            <person name="Liu W.-T."/>
            <person name="Yuji S."/>
        </authorList>
    </citation>
    <scope>NUCLEOTIDE SEQUENCE</scope>
    <source>
        <strain evidence="2">FB</strain>
    </source>
</reference>
<evidence type="ECO:0000313" key="3">
    <source>
        <dbReference type="Proteomes" id="UP000798488"/>
    </source>
</evidence>
<proteinExistence type="predicted"/>
<dbReference type="AlphaFoldDB" id="A0A9D3AYB1"/>
<feature type="domain" description="PRC-barrel" evidence="1">
    <location>
        <begin position="2"/>
        <end position="76"/>
    </location>
</feature>